<protein>
    <submittedName>
        <fullName evidence="4">Glycerate kinase</fullName>
    </submittedName>
</protein>
<name>A0A0V8RSZ5_9ACTO</name>
<dbReference type="GO" id="GO:0031388">
    <property type="term" value="P:organic acid phosphorylation"/>
    <property type="evidence" value="ECO:0007669"/>
    <property type="project" value="InterPro"/>
</dbReference>
<dbReference type="InterPro" id="IPR018193">
    <property type="entry name" value="Glyc_kinase_flavodox-like_fold"/>
</dbReference>
<proteinExistence type="inferred from homology"/>
<dbReference type="Pfam" id="PF02595">
    <property type="entry name" value="Gly_kinase"/>
    <property type="match status" value="1"/>
</dbReference>
<comment type="similarity">
    <text evidence="1">Belongs to the glycerate kinase type-1 family.</text>
</comment>
<dbReference type="EMBL" id="LLVT01000002">
    <property type="protein sequence ID" value="KSW11198.1"/>
    <property type="molecule type" value="Genomic_DNA"/>
</dbReference>
<dbReference type="SUPFAM" id="SSF110738">
    <property type="entry name" value="Glycerate kinase I"/>
    <property type="match status" value="1"/>
</dbReference>
<evidence type="ECO:0000313" key="5">
    <source>
        <dbReference type="Proteomes" id="UP000054686"/>
    </source>
</evidence>
<dbReference type="InterPro" id="IPR004381">
    <property type="entry name" value="Glycerate_kinase"/>
</dbReference>
<evidence type="ECO:0000313" key="4">
    <source>
        <dbReference type="EMBL" id="KSW11198.1"/>
    </source>
</evidence>
<dbReference type="RefSeq" id="WP_060567053.1">
    <property type="nucleotide sequence ID" value="NZ_CP040006.1"/>
</dbReference>
<gene>
    <name evidence="4" type="ORF">APY09_07010</name>
</gene>
<dbReference type="InterPro" id="IPR018197">
    <property type="entry name" value="Glycerate_kinase_RE-like"/>
</dbReference>
<dbReference type="Proteomes" id="UP000054686">
    <property type="component" value="Unassembled WGS sequence"/>
</dbReference>
<evidence type="ECO:0000256" key="3">
    <source>
        <dbReference type="ARBA" id="ARBA00022777"/>
    </source>
</evidence>
<keyword evidence="3 4" id="KW-0418">Kinase</keyword>
<dbReference type="InterPro" id="IPR036129">
    <property type="entry name" value="Glycerate_kinase_sf"/>
</dbReference>
<evidence type="ECO:0000256" key="2">
    <source>
        <dbReference type="ARBA" id="ARBA00022679"/>
    </source>
</evidence>
<dbReference type="AlphaFoldDB" id="A0A0V8RSZ5"/>
<accession>A0A0V8RSZ5</accession>
<dbReference type="Gene3D" id="3.90.1510.10">
    <property type="entry name" value="Glycerate kinase, domain 2"/>
    <property type="match status" value="1"/>
</dbReference>
<dbReference type="GO" id="GO:0008887">
    <property type="term" value="F:glycerate kinase activity"/>
    <property type="evidence" value="ECO:0007669"/>
    <property type="project" value="InterPro"/>
</dbReference>
<comment type="caution">
    <text evidence="4">The sequence shown here is derived from an EMBL/GenBank/DDBJ whole genome shotgun (WGS) entry which is preliminary data.</text>
</comment>
<reference evidence="4 5" key="1">
    <citation type="submission" date="2015-10" db="EMBL/GenBank/DDBJ databases">
        <title>Draft Genome of Actinomyces odontolyticus subsp. actinosynbacter strain XH001.</title>
        <authorList>
            <person name="Mclean J.S."/>
            <person name="He X."/>
        </authorList>
    </citation>
    <scope>NUCLEOTIDE SEQUENCE [LARGE SCALE GENOMIC DNA]</scope>
    <source>
        <strain evidence="4 5">XH001</strain>
    </source>
</reference>
<sequence length="322" mass="32953">MKRVVVAGRWDGGVPASPTGEALDAIRRGVVAGASEPTVVTVPFGTGPTFDEAVAALGSQASFVRVPTRASSSREAGERVADSLRNGGTVIVEGGHNSSPDCGAGFLEGLLDVPGIDPWHPEAFADGLTRAQSLVAEAGVDLVCAASTARPLLGLDSVLAVAPDLEPIEAQDTALTAALTQAFAHRPLGRHQLLDGADVHPARQRGSGAGGGVGAVIAAIGGRIVATGDLLSSLMGLEEMLDGADLVIVAEPELASPVLAESTLDCVTRVAATHALPVVAITHRSSLSHFEKAEWGLHGVFETEGSVTLEDAGRRVARTWLR</sequence>
<evidence type="ECO:0000256" key="1">
    <source>
        <dbReference type="ARBA" id="ARBA00006284"/>
    </source>
</evidence>
<organism evidence="4 5">
    <name type="scientific">Schaalia odontolytica</name>
    <dbReference type="NCBI Taxonomy" id="1660"/>
    <lineage>
        <taxon>Bacteria</taxon>
        <taxon>Bacillati</taxon>
        <taxon>Actinomycetota</taxon>
        <taxon>Actinomycetes</taxon>
        <taxon>Actinomycetales</taxon>
        <taxon>Actinomycetaceae</taxon>
        <taxon>Schaalia</taxon>
    </lineage>
</organism>
<dbReference type="Gene3D" id="3.40.50.10350">
    <property type="entry name" value="Glycerate kinase, domain 1"/>
    <property type="match status" value="1"/>
</dbReference>
<dbReference type="OrthoDB" id="3265806at2"/>
<keyword evidence="2" id="KW-0808">Transferase</keyword>